<dbReference type="InterPro" id="IPR001173">
    <property type="entry name" value="Glyco_trans_2-like"/>
</dbReference>
<dbReference type="Pfam" id="PF00535">
    <property type="entry name" value="Glycos_transf_2"/>
    <property type="match status" value="1"/>
</dbReference>
<keyword evidence="2" id="KW-0808">Transferase</keyword>
<dbReference type="Gene3D" id="1.25.40.10">
    <property type="entry name" value="Tetratricopeptide repeat domain"/>
    <property type="match status" value="1"/>
</dbReference>
<dbReference type="EC" id="2.4.-.-" evidence="2"/>
<protein>
    <submittedName>
        <fullName evidence="2">Glycosyltransferase</fullName>
        <ecNumber evidence="2">2.4.-.-</ecNumber>
    </submittedName>
</protein>
<organism evidence="2 3">
    <name type="scientific">Paenibacillus aestuarii</name>
    <dbReference type="NCBI Taxonomy" id="516965"/>
    <lineage>
        <taxon>Bacteria</taxon>
        <taxon>Bacillati</taxon>
        <taxon>Bacillota</taxon>
        <taxon>Bacilli</taxon>
        <taxon>Bacillales</taxon>
        <taxon>Paenibacillaceae</taxon>
        <taxon>Paenibacillus</taxon>
    </lineage>
</organism>
<evidence type="ECO:0000259" key="1">
    <source>
        <dbReference type="Pfam" id="PF00535"/>
    </source>
</evidence>
<dbReference type="SUPFAM" id="SSF53448">
    <property type="entry name" value="Nucleotide-diphospho-sugar transferases"/>
    <property type="match status" value="1"/>
</dbReference>
<accession>A0ABW0K8P6</accession>
<dbReference type="GO" id="GO:0016757">
    <property type="term" value="F:glycosyltransferase activity"/>
    <property type="evidence" value="ECO:0007669"/>
    <property type="project" value="UniProtKB-KW"/>
</dbReference>
<evidence type="ECO:0000313" key="3">
    <source>
        <dbReference type="Proteomes" id="UP001596044"/>
    </source>
</evidence>
<sequence>MISISLCMIVKNEEDTIERCLNSVGDLVDEIVIVDTGSTDQTKSIVRKYTKHIYDFVWVDDFAMARNYAFNQASKDYIFWLDADDILKEKDRVSFAALKETLDPSVDSVTMCYHLAFDEFGEVAFSCRRNRLVKRSNRFQWIGSVHEYLEVWGSILNSDVAVTHNSTHHDNDRNLRIYENRLSKGEQFSPRDMYYFANELMDHGRTEEAICCYEKFLTSGKGWVEDNISACGKLADLFHKLGDQQNELRSSLRSFEFGPPRAEFCCRLGYHFLQQNDIQSSIFWYNLATQLEHPKESWGFANPACSTWLPHLQLCVCYDRLEKYELAYQHNEAARRYRLDDERILQNKRYLDAQLTGSKWP</sequence>
<dbReference type="PANTHER" id="PTHR43630">
    <property type="entry name" value="POLY-BETA-1,6-N-ACETYL-D-GLUCOSAMINE SYNTHASE"/>
    <property type="match status" value="1"/>
</dbReference>
<proteinExistence type="predicted"/>
<feature type="domain" description="Glycosyltransferase 2-like" evidence="1">
    <location>
        <begin position="5"/>
        <end position="90"/>
    </location>
</feature>
<comment type="caution">
    <text evidence="2">The sequence shown here is derived from an EMBL/GenBank/DDBJ whole genome shotgun (WGS) entry which is preliminary data.</text>
</comment>
<reference evidence="3" key="1">
    <citation type="journal article" date="2019" name="Int. J. Syst. Evol. Microbiol.">
        <title>The Global Catalogue of Microorganisms (GCM) 10K type strain sequencing project: providing services to taxonomists for standard genome sequencing and annotation.</title>
        <authorList>
            <consortium name="The Broad Institute Genomics Platform"/>
            <consortium name="The Broad Institute Genome Sequencing Center for Infectious Disease"/>
            <person name="Wu L."/>
            <person name="Ma J."/>
        </authorList>
    </citation>
    <scope>NUCLEOTIDE SEQUENCE [LARGE SCALE GENOMIC DNA]</scope>
    <source>
        <strain evidence="3">KACC 11904</strain>
    </source>
</reference>
<dbReference type="Gene3D" id="3.90.550.10">
    <property type="entry name" value="Spore Coat Polysaccharide Biosynthesis Protein SpsA, Chain A"/>
    <property type="match status" value="1"/>
</dbReference>
<dbReference type="SUPFAM" id="SSF48452">
    <property type="entry name" value="TPR-like"/>
    <property type="match status" value="1"/>
</dbReference>
<dbReference type="RefSeq" id="WP_377524824.1">
    <property type="nucleotide sequence ID" value="NZ_JBHSMJ010000017.1"/>
</dbReference>
<dbReference type="CDD" id="cd02511">
    <property type="entry name" value="Beta4Glucosyltransferase"/>
    <property type="match status" value="1"/>
</dbReference>
<dbReference type="PANTHER" id="PTHR43630:SF2">
    <property type="entry name" value="GLYCOSYLTRANSFERASE"/>
    <property type="match status" value="1"/>
</dbReference>
<gene>
    <name evidence="2" type="ORF">ACFPOG_12845</name>
</gene>
<dbReference type="EMBL" id="JBHSMJ010000017">
    <property type="protein sequence ID" value="MFC5449153.1"/>
    <property type="molecule type" value="Genomic_DNA"/>
</dbReference>
<evidence type="ECO:0000313" key="2">
    <source>
        <dbReference type="EMBL" id="MFC5449153.1"/>
    </source>
</evidence>
<keyword evidence="3" id="KW-1185">Reference proteome</keyword>
<dbReference type="InterPro" id="IPR011990">
    <property type="entry name" value="TPR-like_helical_dom_sf"/>
</dbReference>
<dbReference type="Proteomes" id="UP001596044">
    <property type="component" value="Unassembled WGS sequence"/>
</dbReference>
<dbReference type="InterPro" id="IPR029044">
    <property type="entry name" value="Nucleotide-diphossugar_trans"/>
</dbReference>
<keyword evidence="2" id="KW-0328">Glycosyltransferase</keyword>
<name>A0ABW0K8P6_9BACL</name>